<comment type="caution">
    <text evidence="7">The sequence shown here is derived from an EMBL/GenBank/DDBJ whole genome shotgun (WGS) entry which is preliminary data.</text>
</comment>
<feature type="domain" description="PAC" evidence="5">
    <location>
        <begin position="214"/>
        <end position="267"/>
    </location>
</feature>
<feature type="domain" description="PAS" evidence="4">
    <location>
        <begin position="264"/>
        <end position="308"/>
    </location>
</feature>
<dbReference type="PROSITE" id="PS50113">
    <property type="entry name" value="PAC"/>
    <property type="match status" value="2"/>
</dbReference>
<protein>
    <recommendedName>
        <fullName evidence="9">PAS domain S-box-containing protein/diguanylate cyclase (GGDEF)-like protein</fullName>
    </recommendedName>
</protein>
<accession>A0A177MSS0</accession>
<dbReference type="PROSITE" id="PS50110">
    <property type="entry name" value="RESPONSE_REGULATORY"/>
    <property type="match status" value="1"/>
</dbReference>
<dbReference type="InterPro" id="IPR001789">
    <property type="entry name" value="Sig_transdc_resp-reg_receiver"/>
</dbReference>
<dbReference type="InterPro" id="IPR011006">
    <property type="entry name" value="CheY-like_superfamily"/>
</dbReference>
<dbReference type="InterPro" id="IPR000160">
    <property type="entry name" value="GGDEF_dom"/>
</dbReference>
<dbReference type="InterPro" id="IPR000014">
    <property type="entry name" value="PAS"/>
</dbReference>
<dbReference type="InterPro" id="IPR035965">
    <property type="entry name" value="PAS-like_dom_sf"/>
</dbReference>
<dbReference type="Gene3D" id="3.30.70.270">
    <property type="match status" value="1"/>
</dbReference>
<dbReference type="Pfam" id="PF00072">
    <property type="entry name" value="Response_reg"/>
    <property type="match status" value="1"/>
</dbReference>
<dbReference type="Proteomes" id="UP000078090">
    <property type="component" value="Unassembled WGS sequence"/>
</dbReference>
<dbReference type="PROSITE" id="PS50112">
    <property type="entry name" value="PAS"/>
    <property type="match status" value="2"/>
</dbReference>
<feature type="modified residue" description="4-aspartylphosphate" evidence="2">
    <location>
        <position position="60"/>
    </location>
</feature>
<dbReference type="SUPFAM" id="SSF55785">
    <property type="entry name" value="PYP-like sensor domain (PAS domain)"/>
    <property type="match status" value="2"/>
</dbReference>
<dbReference type="FunFam" id="3.30.70.270:FF:000001">
    <property type="entry name" value="Diguanylate cyclase domain protein"/>
    <property type="match status" value="1"/>
</dbReference>
<dbReference type="SMART" id="SM00091">
    <property type="entry name" value="PAS"/>
    <property type="match status" value="2"/>
</dbReference>
<dbReference type="PANTHER" id="PTHR46663:SF3">
    <property type="entry name" value="SLL0267 PROTEIN"/>
    <property type="match status" value="1"/>
</dbReference>
<dbReference type="OrthoDB" id="9812260at2"/>
<dbReference type="RefSeq" id="WP_064007390.1">
    <property type="nucleotide sequence ID" value="NZ_LUUG01000049.1"/>
</dbReference>
<dbReference type="SMART" id="SM00267">
    <property type="entry name" value="GGDEF"/>
    <property type="match status" value="1"/>
</dbReference>
<dbReference type="InterPro" id="IPR000700">
    <property type="entry name" value="PAS-assoc_C"/>
</dbReference>
<dbReference type="InterPro" id="IPR001610">
    <property type="entry name" value="PAC"/>
</dbReference>
<feature type="domain" description="GGDEF" evidence="6">
    <location>
        <begin position="422"/>
        <end position="554"/>
    </location>
</feature>
<dbReference type="PROSITE" id="PS50887">
    <property type="entry name" value="GGDEF"/>
    <property type="match status" value="1"/>
</dbReference>
<name>A0A177MSS0_METMH</name>
<dbReference type="Pfam" id="PF13426">
    <property type="entry name" value="PAS_9"/>
    <property type="match status" value="1"/>
</dbReference>
<comment type="cofactor">
    <cofactor evidence="1">
        <name>Mg(2+)</name>
        <dbReference type="ChEBI" id="CHEBI:18420"/>
    </cofactor>
</comment>
<keyword evidence="2" id="KW-0597">Phosphoprotein</keyword>
<gene>
    <name evidence="7" type="ORF">A1332_00615</name>
</gene>
<feature type="domain" description="PAC" evidence="5">
    <location>
        <begin position="336"/>
        <end position="390"/>
    </location>
</feature>
<evidence type="ECO:0000256" key="1">
    <source>
        <dbReference type="ARBA" id="ARBA00001946"/>
    </source>
</evidence>
<evidence type="ECO:0000259" key="4">
    <source>
        <dbReference type="PROSITE" id="PS50112"/>
    </source>
</evidence>
<organism evidence="7 8">
    <name type="scientific">Methylomonas methanica</name>
    <dbReference type="NCBI Taxonomy" id="421"/>
    <lineage>
        <taxon>Bacteria</taxon>
        <taxon>Pseudomonadati</taxon>
        <taxon>Pseudomonadota</taxon>
        <taxon>Gammaproteobacteria</taxon>
        <taxon>Methylococcales</taxon>
        <taxon>Methylococcaceae</taxon>
        <taxon>Methylomonas</taxon>
    </lineage>
</organism>
<feature type="domain" description="Response regulatory" evidence="3">
    <location>
        <begin position="8"/>
        <end position="125"/>
    </location>
</feature>
<evidence type="ECO:0000256" key="2">
    <source>
        <dbReference type="PROSITE-ProRule" id="PRU00169"/>
    </source>
</evidence>
<evidence type="ECO:0000313" key="8">
    <source>
        <dbReference type="Proteomes" id="UP000078090"/>
    </source>
</evidence>
<dbReference type="NCBIfam" id="TIGR00254">
    <property type="entry name" value="GGDEF"/>
    <property type="match status" value="1"/>
</dbReference>
<dbReference type="InterPro" id="IPR043128">
    <property type="entry name" value="Rev_trsase/Diguanyl_cyclase"/>
</dbReference>
<dbReference type="SMART" id="SM00448">
    <property type="entry name" value="REC"/>
    <property type="match status" value="1"/>
</dbReference>
<evidence type="ECO:0000259" key="6">
    <source>
        <dbReference type="PROSITE" id="PS50887"/>
    </source>
</evidence>
<dbReference type="InterPro" id="IPR052163">
    <property type="entry name" value="DGC-Regulatory_Protein"/>
</dbReference>
<dbReference type="AlphaFoldDB" id="A0A177MSS0"/>
<dbReference type="SMART" id="SM00086">
    <property type="entry name" value="PAC"/>
    <property type="match status" value="2"/>
</dbReference>
<reference evidence="7 8" key="1">
    <citation type="submission" date="2016-03" db="EMBL/GenBank/DDBJ databases">
        <authorList>
            <person name="Ploux O."/>
        </authorList>
    </citation>
    <scope>NUCLEOTIDE SEQUENCE [LARGE SCALE GENOMIC DNA]</scope>
    <source>
        <strain evidence="7 8">R-45363</strain>
    </source>
</reference>
<dbReference type="Gene3D" id="3.40.50.2300">
    <property type="match status" value="1"/>
</dbReference>
<dbReference type="GO" id="GO:0003824">
    <property type="term" value="F:catalytic activity"/>
    <property type="evidence" value="ECO:0007669"/>
    <property type="project" value="UniProtKB-ARBA"/>
</dbReference>
<dbReference type="InterPro" id="IPR013655">
    <property type="entry name" value="PAS_fold_3"/>
</dbReference>
<evidence type="ECO:0008006" key="9">
    <source>
        <dbReference type="Google" id="ProtNLM"/>
    </source>
</evidence>
<dbReference type="NCBIfam" id="TIGR00229">
    <property type="entry name" value="sensory_box"/>
    <property type="match status" value="2"/>
</dbReference>
<evidence type="ECO:0000313" key="7">
    <source>
        <dbReference type="EMBL" id="OAI07930.1"/>
    </source>
</evidence>
<dbReference type="PANTHER" id="PTHR46663">
    <property type="entry name" value="DIGUANYLATE CYCLASE DGCT-RELATED"/>
    <property type="match status" value="1"/>
</dbReference>
<dbReference type="InterPro" id="IPR029787">
    <property type="entry name" value="Nucleotide_cyclase"/>
</dbReference>
<dbReference type="CDD" id="cd00156">
    <property type="entry name" value="REC"/>
    <property type="match status" value="1"/>
</dbReference>
<evidence type="ECO:0000259" key="3">
    <source>
        <dbReference type="PROSITE" id="PS50110"/>
    </source>
</evidence>
<dbReference type="GO" id="GO:0000160">
    <property type="term" value="P:phosphorelay signal transduction system"/>
    <property type="evidence" value="ECO:0007669"/>
    <property type="project" value="InterPro"/>
</dbReference>
<dbReference type="Pfam" id="PF08447">
    <property type="entry name" value="PAS_3"/>
    <property type="match status" value="1"/>
</dbReference>
<feature type="domain" description="PAS" evidence="4">
    <location>
        <begin position="138"/>
        <end position="210"/>
    </location>
</feature>
<dbReference type="EMBL" id="LUUG01000049">
    <property type="protein sequence ID" value="OAI07930.1"/>
    <property type="molecule type" value="Genomic_DNA"/>
</dbReference>
<dbReference type="CDD" id="cd00130">
    <property type="entry name" value="PAS"/>
    <property type="match status" value="2"/>
</dbReference>
<evidence type="ECO:0000259" key="5">
    <source>
        <dbReference type="PROSITE" id="PS50113"/>
    </source>
</evidence>
<sequence>MTEATNCCVLLIEDEPGDASLVRQYLRASTNLRFELIWRENLADGEQIIAQQKIDVVLVDLSLPDSRGLDTVRRIRKATRVLPIIVLTGHDDTEFSLKALDCGAQDYLIKTSIDTDSLVRAIRYALTRISLEKRLYESEQRMGMALQSASLGLWDWHIPSGKVIFNELWASILGYTLDEVGSDIDIWKRLVHPDDWQVVKASLDPHLRGETDLYSAEHRLLHKQGHWVWVHDTGRVLEWDFHGQPIRAVGIHQDISLRKASELRDHLLVSALETVEHGVVITDVNANIEWANKAFETLTGFSRHEAIGMRPNELVKSGKQDPTFYQNLWDTILSGNTWRGEIVNRRKNGELYDEELVISPVKDQQGCIRHFVGVKQDVSERKRIQTELWELATTDGLTGFLNRRHFMARLENEFARVQRNNHRVAVLMLDLDHFKQINDGYGHPTGDAMLQHFAGIIRAELRKIDVVGRIGGEEFAIFMPETDAEPAIIIAERLRNVLADTPLVIDKHTISITVSIGIALMHADSGTADCVLTKADKALYTAKENGRNSVRVWL</sequence>
<dbReference type="SUPFAM" id="SSF55073">
    <property type="entry name" value="Nucleotide cyclase"/>
    <property type="match status" value="1"/>
</dbReference>
<proteinExistence type="predicted"/>
<dbReference type="CDD" id="cd01949">
    <property type="entry name" value="GGDEF"/>
    <property type="match status" value="1"/>
</dbReference>
<dbReference type="Pfam" id="PF00990">
    <property type="entry name" value="GGDEF"/>
    <property type="match status" value="1"/>
</dbReference>
<dbReference type="SUPFAM" id="SSF52172">
    <property type="entry name" value="CheY-like"/>
    <property type="match status" value="1"/>
</dbReference>
<dbReference type="Gene3D" id="3.30.450.20">
    <property type="entry name" value="PAS domain"/>
    <property type="match status" value="2"/>
</dbReference>